<accession>A0AC35FYL3</accession>
<sequence>KVNAWEERHCFSIDLRNSPMSGFKHKSVKDGWDVFLECTILDGDLSISMMTTPGITDDQFPVFKHLREITGSMLVFNVNGLTNLGRMFPNLRVIGGQSLIMNYALVIYQNEDLRYLGLDKLTVIRNGGVRIMDNAKLCYTRFINWDNILIGKIRDVMVDQSGGGVMFGETNQDMETCQDKFGCKVEHPERCQKVDGVLSCWNATTCQTLCRHHKGSNNTIGPGCSVTGERCHAACLGGCEVADDPGSCYACRDYELNGVCVDKCPPDMYEYMNNRCVTQAGCHRKLPVKSTLQDEKMLWKAFQGKCHYDCPDGYQEDPTNPRNCVICEDPTNPRNCVICEGYCPRRCRGTTIDSIGEAMKYSKCNIIEGNLDISIQIGGQVAKAEKFTEALGNIREITGYLSVRFWPALTSLHMFKNLHVIHGEQLYNNRYALAVFEMENLRQLFSTEIEQNIQIKNGLVSFQNNPKLCYNRIMQFITHVGLEKNVTDNDISKYSNGEKAICEEVPLHVEVTSETNVFFVLSWKKFNTTDMDQRKFFGYLIYYKKVDKIDPKMQIDDDRSACADSWKMKFVPDDKDDSKENQTEWIENLDSNSIYAFYVQTKTVHHPGARNAISKIGFAKTLFSIPDMPRLKRHDAKGPDKIILEWDRPLKENGVITHYMVIWNAKSTANINQDPCGSIPKPSSSIPSTLVSHVSNAENTCPADKGCCKCNDIKETVKDKLLETPGSSDINAEDEDEKAKFENAVQNIVFVQHCAVSYDPLHCAGYIPEGHKSSSSPSTSPTQQAKRFRRHVKIRHKSPSSSSSASTQQAKRFRRHVKIRHRNSHRAIMHSFEQSAARFNLQIPQIKPNGSNGAAESEKPKTSKARTIRSILQAKQPLKANEIYDDEDSELQTWPTIHNDNVTSGRFNVTSTRIVITGLVHYTEYHIQVVACQDVTAPENYCSKQASSRFIRTDPIPDKDIIDKESINVHPYIVNGTENGDSRIISWDIPDDPNGALLGFRKPDFIKNKGVLVAGLSNGVYTFEVRSVSLAGASETVVIKDLFEIYVPGWLTWDKVLYILLALIIFIAVGSALGYRHYKRHFGKKVQEYLRQTISANPEYITQLDVYRTDEWELRREDLKMYDEIGRGTFGKVYLGEGLNLTSVCGVKFGRCAIKTIPECASNAERLHFLIEASVMKTFNTAYIVKLYGVVSEGQPVLVVMEMMDQGNLRDYLRARRPNSEENTNNAPLPTMISYFKWASQIADGMAYLESLKFCHRDLAARNCMVANDETVKIGDFGMARDIYYHEYYKPAGKRLMPVRWMAPESLKDGKFTVKSDVWSYGIVIYEMLTLGQQPYAGLGNDQVYNYIGVRRNILVRPVGCPDFWYDLMRICWKYDPRDRPAFYQILLYLKNTIDNSFKEFPPVREEGMKVFERSFVMTNFNDIEDEDYDFTYNEEEENARKHTMLQELERMQNDENMEYYKSGFGAPNNNGEGMDSDNLLGEDENGEKFKILTLQDLPASEKIPDNPQILSKKQIKERDKQREKFNKKQVELEKEWQKKDEEESKYVETIELKEQQLKAPLLKTSEKPQPPSPQLSPVAAHFREDDNYKSIGPSAASRGSKHRPPNTATNDISKAKSDYTEIHPLTKH</sequence>
<dbReference type="Proteomes" id="UP000887580">
    <property type="component" value="Unplaced"/>
</dbReference>
<protein>
    <submittedName>
        <fullName evidence="2">Receptor protein-tyrosine kinase</fullName>
    </submittedName>
</protein>
<reference evidence="2" key="1">
    <citation type="submission" date="2022-11" db="UniProtKB">
        <authorList>
            <consortium name="WormBaseParasite"/>
        </authorList>
    </citation>
    <scope>IDENTIFICATION</scope>
</reference>
<proteinExistence type="predicted"/>
<evidence type="ECO:0000313" key="2">
    <source>
        <dbReference type="WBParaSite" id="PS1159_v2.g21771.t4"/>
    </source>
</evidence>
<evidence type="ECO:0000313" key="1">
    <source>
        <dbReference type="Proteomes" id="UP000887580"/>
    </source>
</evidence>
<dbReference type="WBParaSite" id="PS1159_v2.g21771.t4">
    <property type="protein sequence ID" value="PS1159_v2.g21771.t4"/>
    <property type="gene ID" value="PS1159_v2.g21771"/>
</dbReference>
<organism evidence="1 2">
    <name type="scientific">Panagrolaimus sp. PS1159</name>
    <dbReference type="NCBI Taxonomy" id="55785"/>
    <lineage>
        <taxon>Eukaryota</taxon>
        <taxon>Metazoa</taxon>
        <taxon>Ecdysozoa</taxon>
        <taxon>Nematoda</taxon>
        <taxon>Chromadorea</taxon>
        <taxon>Rhabditida</taxon>
        <taxon>Tylenchina</taxon>
        <taxon>Panagrolaimomorpha</taxon>
        <taxon>Panagrolaimoidea</taxon>
        <taxon>Panagrolaimidae</taxon>
        <taxon>Panagrolaimus</taxon>
    </lineage>
</organism>
<name>A0AC35FYL3_9BILA</name>